<dbReference type="GO" id="GO:0006302">
    <property type="term" value="P:double-strand break repair"/>
    <property type="evidence" value="ECO:0007669"/>
    <property type="project" value="InterPro"/>
</dbReference>
<dbReference type="GO" id="GO:0005524">
    <property type="term" value="F:ATP binding"/>
    <property type="evidence" value="ECO:0007669"/>
    <property type="project" value="UniProtKB-KW"/>
</dbReference>
<dbReference type="InterPro" id="IPR004604">
    <property type="entry name" value="DNA_recomb/repair_RecN"/>
</dbReference>
<evidence type="ECO:0000313" key="9">
    <source>
        <dbReference type="EMBL" id="GAX22638.1"/>
    </source>
</evidence>
<accession>A0A1Z5K9M0</accession>
<evidence type="ECO:0000313" key="10">
    <source>
        <dbReference type="Proteomes" id="UP000198406"/>
    </source>
</evidence>
<keyword evidence="5" id="KW-0067">ATP-binding</keyword>
<feature type="domain" description="Rad50/SbcC-type AAA" evidence="8">
    <location>
        <begin position="89"/>
        <end position="282"/>
    </location>
</feature>
<dbReference type="Proteomes" id="UP000198406">
    <property type="component" value="Unassembled WGS sequence"/>
</dbReference>
<sequence length="749" mass="82282">MILRQAMLDLRRTPLMLSILTILLFACKASTSFLLTTKDGVFERGWPPHHRSTPIRTERALALSDKNYIASIRSQNLAGAQSSRKDNQIVIDFQNGMTAITGETGSGKSLFVARALEVVTGGKGISTALLGSKNSEDVKVGEPVVVELELNLCGHYLKAAKSFLETIGVDVPSTGMMVLRRSLVVQQGRRVKSICHINNQQVTLKALTAFSRSMVTVVDASTAAAALSKPEARLAIIDSAVSPNLLSEVNDARRQYRQARRKREAIERELKKRVLPSTFVQSDDDENVELMNHWIRELGVFRDRVQVFRERVARSIEQINEVHDAILRFAESDWDNDDEGAMFEALMDFRDVIVSLDEQLVAAQNARDALAALSSDQSAITAIEKTRSFIMDSLGSGDHGKASTRSLQKATERSHELLNAVEYALHACSKFMEDDEKGLIRTIEYLRENCPFSLEEIDSLLLDWSSLARKHGIIPSSLPTCHRSLKNERDGNVNARQLLPAAVEDEEAKLSSFLNVASKLTLERKQVADELTSSVTSRLPLVGMERSIFTASITPRGDAPNSDDTVEFLLLHRNADDEKKAADGGRMNEIASSGEKARILLCVECELPGSVAASYAVARVKKEDETEAELVGLPPIAIVYDEIDAHVGGRAAVAMGSMLVEQSKWSQVIAITHSASIAAAADSHIVVQREYPAARKPSKKNTRVNAVSVENTARRNELARMASGDIAKNEAEAFAEALIREAMKAKNVN</sequence>
<dbReference type="Pfam" id="PF13476">
    <property type="entry name" value="AAA_23"/>
    <property type="match status" value="1"/>
</dbReference>
<dbReference type="Gene3D" id="3.40.50.300">
    <property type="entry name" value="P-loop containing nucleotide triphosphate hydrolases"/>
    <property type="match status" value="2"/>
</dbReference>
<evidence type="ECO:0000256" key="1">
    <source>
        <dbReference type="ARBA" id="ARBA00009441"/>
    </source>
</evidence>
<dbReference type="InterPro" id="IPR038729">
    <property type="entry name" value="Rad50/SbcC_AAA"/>
</dbReference>
<keyword evidence="3" id="KW-0547">Nucleotide-binding</keyword>
<evidence type="ECO:0000256" key="3">
    <source>
        <dbReference type="ARBA" id="ARBA00022741"/>
    </source>
</evidence>
<evidence type="ECO:0000256" key="7">
    <source>
        <dbReference type="ARBA" id="ARBA00033408"/>
    </source>
</evidence>
<dbReference type="SUPFAM" id="SSF52540">
    <property type="entry name" value="P-loop containing nucleoside triphosphate hydrolases"/>
    <property type="match status" value="1"/>
</dbReference>
<evidence type="ECO:0000256" key="5">
    <source>
        <dbReference type="ARBA" id="ARBA00022840"/>
    </source>
</evidence>
<reference evidence="9 10" key="1">
    <citation type="journal article" date="2015" name="Plant Cell">
        <title>Oil accumulation by the oleaginous diatom Fistulifera solaris as revealed by the genome and transcriptome.</title>
        <authorList>
            <person name="Tanaka T."/>
            <person name="Maeda Y."/>
            <person name="Veluchamy A."/>
            <person name="Tanaka M."/>
            <person name="Abida H."/>
            <person name="Marechal E."/>
            <person name="Bowler C."/>
            <person name="Muto M."/>
            <person name="Sunaga Y."/>
            <person name="Tanaka M."/>
            <person name="Yoshino T."/>
            <person name="Taniguchi T."/>
            <person name="Fukuda Y."/>
            <person name="Nemoto M."/>
            <person name="Matsumoto M."/>
            <person name="Wong P.S."/>
            <person name="Aburatani S."/>
            <person name="Fujibuchi W."/>
        </authorList>
    </citation>
    <scope>NUCLEOTIDE SEQUENCE [LARGE SCALE GENOMIC DNA]</scope>
    <source>
        <strain evidence="9 10">JPCC DA0580</strain>
    </source>
</reference>
<dbReference type="InterPro" id="IPR027417">
    <property type="entry name" value="P-loop_NTPase"/>
</dbReference>
<gene>
    <name evidence="9" type="ORF">FisN_17Lh132</name>
</gene>
<dbReference type="OrthoDB" id="1938215at2759"/>
<dbReference type="InParanoid" id="A0A1Z5K9M0"/>
<proteinExistence type="inferred from homology"/>
<comment type="similarity">
    <text evidence="1">Belongs to the RecN family.</text>
</comment>
<dbReference type="GO" id="GO:0006310">
    <property type="term" value="P:DNA recombination"/>
    <property type="evidence" value="ECO:0007669"/>
    <property type="project" value="InterPro"/>
</dbReference>
<evidence type="ECO:0000259" key="8">
    <source>
        <dbReference type="Pfam" id="PF13476"/>
    </source>
</evidence>
<dbReference type="AlphaFoldDB" id="A0A1Z5K9M0"/>
<protein>
    <recommendedName>
        <fullName evidence="2">DNA repair protein RecN</fullName>
    </recommendedName>
    <alternativeName>
        <fullName evidence="7">Recombination protein N</fullName>
    </alternativeName>
</protein>
<dbReference type="GO" id="GO:0016887">
    <property type="term" value="F:ATP hydrolysis activity"/>
    <property type="evidence" value="ECO:0007669"/>
    <property type="project" value="InterPro"/>
</dbReference>
<keyword evidence="4" id="KW-0227">DNA damage</keyword>
<dbReference type="PROSITE" id="PS51257">
    <property type="entry name" value="PROKAR_LIPOPROTEIN"/>
    <property type="match status" value="1"/>
</dbReference>
<name>A0A1Z5K9M0_FISSO</name>
<dbReference type="PANTHER" id="PTHR11059:SF0">
    <property type="entry name" value="DNA REPAIR PROTEIN RECN"/>
    <property type="match status" value="1"/>
</dbReference>
<comment type="caution">
    <text evidence="9">The sequence shown here is derived from an EMBL/GenBank/DDBJ whole genome shotgun (WGS) entry which is preliminary data.</text>
</comment>
<dbReference type="EMBL" id="BDSP01000186">
    <property type="protein sequence ID" value="GAX22638.1"/>
    <property type="molecule type" value="Genomic_DNA"/>
</dbReference>
<evidence type="ECO:0000256" key="6">
    <source>
        <dbReference type="ARBA" id="ARBA00023204"/>
    </source>
</evidence>
<evidence type="ECO:0000256" key="2">
    <source>
        <dbReference type="ARBA" id="ARBA00021315"/>
    </source>
</evidence>
<dbReference type="PANTHER" id="PTHR11059">
    <property type="entry name" value="DNA REPAIR PROTEIN RECN"/>
    <property type="match status" value="1"/>
</dbReference>
<evidence type="ECO:0000256" key="4">
    <source>
        <dbReference type="ARBA" id="ARBA00022763"/>
    </source>
</evidence>
<keyword evidence="10" id="KW-1185">Reference proteome</keyword>
<keyword evidence="6" id="KW-0234">DNA repair</keyword>
<organism evidence="9 10">
    <name type="scientific">Fistulifera solaris</name>
    <name type="common">Oleaginous diatom</name>
    <dbReference type="NCBI Taxonomy" id="1519565"/>
    <lineage>
        <taxon>Eukaryota</taxon>
        <taxon>Sar</taxon>
        <taxon>Stramenopiles</taxon>
        <taxon>Ochrophyta</taxon>
        <taxon>Bacillariophyta</taxon>
        <taxon>Bacillariophyceae</taxon>
        <taxon>Bacillariophycidae</taxon>
        <taxon>Naviculales</taxon>
        <taxon>Naviculaceae</taxon>
        <taxon>Fistulifera</taxon>
    </lineage>
</organism>